<dbReference type="PROSITE" id="PS01086">
    <property type="entry name" value="RIBUL_P_3_EPIMER_2"/>
    <property type="match status" value="1"/>
</dbReference>
<protein>
    <recommendedName>
        <fullName evidence="7 10">Ribulose-phosphate 3-epimerase</fullName>
        <ecNumber evidence="7 10">5.1.3.1</ecNumber>
    </recommendedName>
</protein>
<dbReference type="GO" id="GO:0006098">
    <property type="term" value="P:pentose-phosphate shunt"/>
    <property type="evidence" value="ECO:0007669"/>
    <property type="project" value="UniProtKB-UniRule"/>
</dbReference>
<feature type="binding site" evidence="10 13">
    <location>
        <position position="65"/>
    </location>
    <ligand>
        <name>a divalent metal cation</name>
        <dbReference type="ChEBI" id="CHEBI:60240"/>
    </ligand>
</feature>
<keyword evidence="8 10" id="KW-0479">Metal-binding</keyword>
<comment type="pathway">
    <text evidence="10">Carbohydrate degradation.</text>
</comment>
<feature type="binding site" evidence="10 13">
    <location>
        <position position="34"/>
    </location>
    <ligand>
        <name>a divalent metal cation</name>
        <dbReference type="ChEBI" id="CHEBI:60240"/>
    </ligand>
</feature>
<dbReference type="GO" id="GO:0004750">
    <property type="term" value="F:D-ribulose-phosphate 3-epimerase activity"/>
    <property type="evidence" value="ECO:0007669"/>
    <property type="project" value="UniProtKB-UniRule"/>
</dbReference>
<evidence type="ECO:0000256" key="12">
    <source>
        <dbReference type="PIRSR" id="PIRSR001461-1"/>
    </source>
</evidence>
<dbReference type="EC" id="5.1.3.1" evidence="7 10"/>
<evidence type="ECO:0000256" key="6">
    <source>
        <dbReference type="ARBA" id="ARBA00009541"/>
    </source>
</evidence>
<feature type="active site" description="Proton acceptor" evidence="10 12">
    <location>
        <position position="34"/>
    </location>
</feature>
<comment type="cofactor">
    <cofactor evidence="4">
        <name>Zn(2+)</name>
        <dbReference type="ChEBI" id="CHEBI:29105"/>
    </cofactor>
</comment>
<evidence type="ECO:0000256" key="11">
    <source>
        <dbReference type="PIRNR" id="PIRNR001461"/>
    </source>
</evidence>
<evidence type="ECO:0000256" key="2">
    <source>
        <dbReference type="ARBA" id="ARBA00001936"/>
    </source>
</evidence>
<evidence type="ECO:0000256" key="3">
    <source>
        <dbReference type="ARBA" id="ARBA00001941"/>
    </source>
</evidence>
<feature type="binding site" evidence="10 14">
    <location>
        <position position="65"/>
    </location>
    <ligand>
        <name>substrate</name>
    </ligand>
</feature>
<evidence type="ECO:0000256" key="1">
    <source>
        <dbReference type="ARBA" id="ARBA00001782"/>
    </source>
</evidence>
<feature type="binding site" evidence="10 13">
    <location>
        <position position="174"/>
    </location>
    <ligand>
        <name>a divalent metal cation</name>
        <dbReference type="ChEBI" id="CHEBI:60240"/>
    </ligand>
</feature>
<dbReference type="InterPro" id="IPR000056">
    <property type="entry name" value="Ribul_P_3_epim-like"/>
</dbReference>
<evidence type="ECO:0000256" key="13">
    <source>
        <dbReference type="PIRSR" id="PIRSR001461-2"/>
    </source>
</evidence>
<keyword evidence="9 10" id="KW-0413">Isomerase</keyword>
<accession>A0A7V5U2K8</accession>
<sequence>MIKLAPSILSADFGRLAEEVQAVERAGADLIHIDVMDGHFVPNLTIGPLVVEAIRPVTRLPFDVHLMIENPDQYLEAFAKAGADWISVHVEACVHLHRTVSRIKELGKKAGVVLNPATPLESLTYILEEIDYVLIMSVNPGFGGQKFIPSALKKVRALKEMIAAYGLDLPVEIDGGVNLETLPEVVRAGADILVAGSAIFNTPDYAATIKAFRQKITETLAI</sequence>
<feature type="binding site" evidence="10 14">
    <location>
        <begin position="141"/>
        <end position="144"/>
    </location>
    <ligand>
        <name>substrate</name>
    </ligand>
</feature>
<comment type="function">
    <text evidence="10">Catalyzes the reversible epimerization of D-ribulose 5-phosphate to D-xylulose 5-phosphate.</text>
</comment>
<feature type="binding site" evidence="10">
    <location>
        <begin position="174"/>
        <end position="176"/>
    </location>
    <ligand>
        <name>substrate</name>
    </ligand>
</feature>
<comment type="similarity">
    <text evidence="6 10 11">Belongs to the ribulose-phosphate 3-epimerase family.</text>
</comment>
<proteinExistence type="inferred from homology"/>
<feature type="binding site" evidence="14">
    <location>
        <position position="176"/>
    </location>
    <ligand>
        <name>substrate</name>
    </ligand>
</feature>
<evidence type="ECO:0000256" key="14">
    <source>
        <dbReference type="PIRSR" id="PIRSR001461-3"/>
    </source>
</evidence>
<name>A0A7V5U2K8_9BACT</name>
<dbReference type="GO" id="GO:0005737">
    <property type="term" value="C:cytoplasm"/>
    <property type="evidence" value="ECO:0007669"/>
    <property type="project" value="UniProtKB-ARBA"/>
</dbReference>
<dbReference type="InterPro" id="IPR026019">
    <property type="entry name" value="Ribul_P_3_epim"/>
</dbReference>
<feature type="active site" description="Proton donor" evidence="10 12">
    <location>
        <position position="174"/>
    </location>
</feature>
<evidence type="ECO:0000256" key="10">
    <source>
        <dbReference type="HAMAP-Rule" id="MF_02227"/>
    </source>
</evidence>
<evidence type="ECO:0000256" key="8">
    <source>
        <dbReference type="ARBA" id="ARBA00022723"/>
    </source>
</evidence>
<evidence type="ECO:0000256" key="5">
    <source>
        <dbReference type="ARBA" id="ARBA00001954"/>
    </source>
</evidence>
<dbReference type="InterPro" id="IPR013785">
    <property type="entry name" value="Aldolase_TIM"/>
</dbReference>
<gene>
    <name evidence="10" type="primary">rpe</name>
    <name evidence="15" type="ORF">ENJ96_04950</name>
</gene>
<dbReference type="GO" id="GO:0046872">
    <property type="term" value="F:metal ion binding"/>
    <property type="evidence" value="ECO:0007669"/>
    <property type="project" value="UniProtKB-UniRule"/>
</dbReference>
<dbReference type="Pfam" id="PF00834">
    <property type="entry name" value="Ribul_P_3_epim"/>
    <property type="match status" value="1"/>
</dbReference>
<dbReference type="GO" id="GO:0019323">
    <property type="term" value="P:pentose catabolic process"/>
    <property type="evidence" value="ECO:0007669"/>
    <property type="project" value="UniProtKB-UniRule"/>
</dbReference>
<dbReference type="NCBIfam" id="TIGR01163">
    <property type="entry name" value="rpe"/>
    <property type="match status" value="1"/>
</dbReference>
<feature type="binding site" evidence="10 14">
    <location>
        <position position="7"/>
    </location>
    <ligand>
        <name>substrate</name>
    </ligand>
</feature>
<comment type="cofactor">
    <cofactor evidence="5">
        <name>Fe(2+)</name>
        <dbReference type="ChEBI" id="CHEBI:29033"/>
    </cofactor>
</comment>
<evidence type="ECO:0000313" key="15">
    <source>
        <dbReference type="EMBL" id="HHI97181.1"/>
    </source>
</evidence>
<dbReference type="Gene3D" id="3.20.20.70">
    <property type="entry name" value="Aldolase class I"/>
    <property type="match status" value="1"/>
</dbReference>
<dbReference type="AlphaFoldDB" id="A0A7V5U2K8"/>
<dbReference type="Proteomes" id="UP000886101">
    <property type="component" value="Unassembled WGS sequence"/>
</dbReference>
<dbReference type="HAMAP" id="MF_02227">
    <property type="entry name" value="RPE"/>
    <property type="match status" value="1"/>
</dbReference>
<keyword evidence="10 11" id="KW-0119">Carbohydrate metabolism</keyword>
<evidence type="ECO:0000256" key="7">
    <source>
        <dbReference type="ARBA" id="ARBA00013188"/>
    </source>
</evidence>
<dbReference type="InterPro" id="IPR011060">
    <property type="entry name" value="RibuloseP-bd_barrel"/>
</dbReference>
<dbReference type="PROSITE" id="PS01085">
    <property type="entry name" value="RIBUL_P_3_EPIMER_1"/>
    <property type="match status" value="1"/>
</dbReference>
<dbReference type="PANTHER" id="PTHR11749">
    <property type="entry name" value="RIBULOSE-5-PHOSPHATE-3-EPIMERASE"/>
    <property type="match status" value="1"/>
</dbReference>
<comment type="cofactor">
    <cofactor evidence="2">
        <name>Mn(2+)</name>
        <dbReference type="ChEBI" id="CHEBI:29035"/>
    </cofactor>
</comment>
<evidence type="ECO:0000256" key="9">
    <source>
        <dbReference type="ARBA" id="ARBA00023235"/>
    </source>
</evidence>
<comment type="caution">
    <text evidence="15">The sequence shown here is derived from an EMBL/GenBank/DDBJ whole genome shotgun (WGS) entry which is preliminary data.</text>
</comment>
<dbReference type="CDD" id="cd00429">
    <property type="entry name" value="RPE"/>
    <property type="match status" value="1"/>
</dbReference>
<keyword evidence="13" id="KW-0170">Cobalt</keyword>
<dbReference type="NCBIfam" id="NF004076">
    <property type="entry name" value="PRK05581.1-4"/>
    <property type="match status" value="1"/>
</dbReference>
<comment type="catalytic activity">
    <reaction evidence="1 10 11">
        <text>D-ribulose 5-phosphate = D-xylulose 5-phosphate</text>
        <dbReference type="Rhea" id="RHEA:13677"/>
        <dbReference type="ChEBI" id="CHEBI:57737"/>
        <dbReference type="ChEBI" id="CHEBI:58121"/>
        <dbReference type="EC" id="5.1.3.1"/>
    </reaction>
</comment>
<dbReference type="PIRSF" id="PIRSF001461">
    <property type="entry name" value="RPE"/>
    <property type="match status" value="1"/>
</dbReference>
<dbReference type="FunFam" id="3.20.20.70:FF:000004">
    <property type="entry name" value="Ribulose-phosphate 3-epimerase"/>
    <property type="match status" value="1"/>
</dbReference>
<organism evidence="15">
    <name type="scientific">Thermodesulfatator atlanticus</name>
    <dbReference type="NCBI Taxonomy" id="501497"/>
    <lineage>
        <taxon>Bacteria</taxon>
        <taxon>Pseudomonadati</taxon>
        <taxon>Thermodesulfobacteriota</taxon>
        <taxon>Thermodesulfobacteria</taxon>
        <taxon>Thermodesulfobacteriales</taxon>
        <taxon>Thermodesulfatatoraceae</taxon>
        <taxon>Thermodesulfatator</taxon>
    </lineage>
</organism>
<dbReference type="SUPFAM" id="SSF51366">
    <property type="entry name" value="Ribulose-phoshate binding barrel"/>
    <property type="match status" value="1"/>
</dbReference>
<feature type="binding site" evidence="10 13">
    <location>
        <position position="32"/>
    </location>
    <ligand>
        <name>a divalent metal cation</name>
        <dbReference type="ChEBI" id="CHEBI:60240"/>
    </ligand>
</feature>
<dbReference type="EMBL" id="DROK01000146">
    <property type="protein sequence ID" value="HHI97181.1"/>
    <property type="molecule type" value="Genomic_DNA"/>
</dbReference>
<keyword evidence="13" id="KW-0862">Zinc</keyword>
<feature type="binding site" evidence="10 14">
    <location>
        <begin position="196"/>
        <end position="197"/>
    </location>
    <ligand>
        <name>substrate</name>
    </ligand>
</feature>
<reference evidence="15" key="1">
    <citation type="journal article" date="2020" name="mSystems">
        <title>Genome- and Community-Level Interaction Insights into Carbon Utilization and Element Cycling Functions of Hydrothermarchaeota in Hydrothermal Sediment.</title>
        <authorList>
            <person name="Zhou Z."/>
            <person name="Liu Y."/>
            <person name="Xu W."/>
            <person name="Pan J."/>
            <person name="Luo Z.H."/>
            <person name="Li M."/>
        </authorList>
    </citation>
    <scope>NUCLEOTIDE SEQUENCE [LARGE SCALE GENOMIC DNA]</scope>
    <source>
        <strain evidence="15">HyVt-533</strain>
    </source>
</reference>
<evidence type="ECO:0000256" key="4">
    <source>
        <dbReference type="ARBA" id="ARBA00001947"/>
    </source>
</evidence>
<comment type="cofactor">
    <cofactor evidence="10 13">
        <name>a divalent metal cation</name>
        <dbReference type="ChEBI" id="CHEBI:60240"/>
    </cofactor>
    <text evidence="10 13">Binds 1 divalent metal cation per subunit.</text>
</comment>
<comment type="cofactor">
    <cofactor evidence="3">
        <name>Co(2+)</name>
        <dbReference type="ChEBI" id="CHEBI:48828"/>
    </cofactor>
</comment>
<keyword evidence="13" id="KW-0464">Manganese</keyword>